<evidence type="ECO:0000256" key="1">
    <source>
        <dbReference type="SAM" id="MobiDB-lite"/>
    </source>
</evidence>
<protein>
    <submittedName>
        <fullName evidence="2">Uncharacterized protein</fullName>
    </submittedName>
</protein>
<dbReference type="EMBL" id="KV003184">
    <property type="protein sequence ID" value="KZV36932.1"/>
    <property type="molecule type" value="Genomic_DNA"/>
</dbReference>
<organism evidence="2 3">
    <name type="scientific">Dorcoceras hygrometricum</name>
    <dbReference type="NCBI Taxonomy" id="472368"/>
    <lineage>
        <taxon>Eukaryota</taxon>
        <taxon>Viridiplantae</taxon>
        <taxon>Streptophyta</taxon>
        <taxon>Embryophyta</taxon>
        <taxon>Tracheophyta</taxon>
        <taxon>Spermatophyta</taxon>
        <taxon>Magnoliopsida</taxon>
        <taxon>eudicotyledons</taxon>
        <taxon>Gunneridae</taxon>
        <taxon>Pentapetalae</taxon>
        <taxon>asterids</taxon>
        <taxon>lamiids</taxon>
        <taxon>Lamiales</taxon>
        <taxon>Gesneriaceae</taxon>
        <taxon>Didymocarpoideae</taxon>
        <taxon>Trichosporeae</taxon>
        <taxon>Loxocarpinae</taxon>
        <taxon>Dorcoceras</taxon>
    </lineage>
</organism>
<feature type="region of interest" description="Disordered" evidence="1">
    <location>
        <begin position="164"/>
        <end position="188"/>
    </location>
</feature>
<dbReference type="OrthoDB" id="911683at2759"/>
<accession>A0A2Z7BQM7</accession>
<keyword evidence="3" id="KW-1185">Reference proteome</keyword>
<evidence type="ECO:0000313" key="2">
    <source>
        <dbReference type="EMBL" id="KZV36932.1"/>
    </source>
</evidence>
<gene>
    <name evidence="2" type="ORF">F511_16627</name>
</gene>
<dbReference type="AlphaFoldDB" id="A0A2Z7BQM7"/>
<evidence type="ECO:0000313" key="3">
    <source>
        <dbReference type="Proteomes" id="UP000250235"/>
    </source>
</evidence>
<reference evidence="2 3" key="1">
    <citation type="journal article" date="2015" name="Proc. Natl. Acad. Sci. U.S.A.">
        <title>The resurrection genome of Boea hygrometrica: A blueprint for survival of dehydration.</title>
        <authorList>
            <person name="Xiao L."/>
            <person name="Yang G."/>
            <person name="Zhang L."/>
            <person name="Yang X."/>
            <person name="Zhao S."/>
            <person name="Ji Z."/>
            <person name="Zhou Q."/>
            <person name="Hu M."/>
            <person name="Wang Y."/>
            <person name="Chen M."/>
            <person name="Xu Y."/>
            <person name="Jin H."/>
            <person name="Xiao X."/>
            <person name="Hu G."/>
            <person name="Bao F."/>
            <person name="Hu Y."/>
            <person name="Wan P."/>
            <person name="Li L."/>
            <person name="Deng X."/>
            <person name="Kuang T."/>
            <person name="Xiang C."/>
            <person name="Zhu J.K."/>
            <person name="Oliver M.J."/>
            <person name="He Y."/>
        </authorList>
    </citation>
    <scope>NUCLEOTIDE SEQUENCE [LARGE SCALE GENOMIC DNA]</scope>
    <source>
        <strain evidence="3">cv. XS01</strain>
    </source>
</reference>
<dbReference type="Proteomes" id="UP000250235">
    <property type="component" value="Unassembled WGS sequence"/>
</dbReference>
<sequence>MELVLAIFQRTNPPTFTGAEGGLMAEGWLEHMEELFDKGTSRVMRESGVLISWESFCAYFRQEYTPESYYKGTSRVMRESGVLISWESFCAYFRQEYTPESYYNNCEREFDNLKQGNMRVAECIVPEKSNAIIGVVTAGFECLPPSCDGMTDLDDHGPMISTGRFAVRGSSGNQAGQSGGSSGRSPFP</sequence>
<proteinExistence type="predicted"/>
<name>A0A2Z7BQM7_9LAMI</name>